<dbReference type="Pfam" id="PF03159">
    <property type="entry name" value="XRN_N"/>
    <property type="match status" value="2"/>
</dbReference>
<dbReference type="InterPro" id="IPR027073">
    <property type="entry name" value="5_3_exoribonuclease"/>
</dbReference>
<gene>
    <name evidence="8" type="ORF">TTRE_0000701301</name>
</gene>
<dbReference type="GO" id="GO:0000956">
    <property type="term" value="P:nuclear-transcribed mRNA catabolic process"/>
    <property type="evidence" value="ECO:0007669"/>
    <property type="project" value="TreeGrafter"/>
</dbReference>
<dbReference type="PANTHER" id="PTHR12341">
    <property type="entry name" value="5'-&gt;3' EXORIBONUCLEASE"/>
    <property type="match status" value="1"/>
</dbReference>
<keyword evidence="3" id="KW-0269">Exonuclease</keyword>
<comment type="similarity">
    <text evidence="4">Belongs to the 5'-3' exonuclease family.</text>
</comment>
<reference evidence="8" key="1">
    <citation type="submission" date="2014-01" db="EMBL/GenBank/DDBJ databases">
        <authorList>
            <person name="Aslett M."/>
        </authorList>
    </citation>
    <scope>NUCLEOTIDE SEQUENCE</scope>
</reference>
<feature type="domain" description="Xrn1 helical" evidence="7">
    <location>
        <begin position="235"/>
        <end position="553"/>
    </location>
</feature>
<sequence>MGIPKFARLLCERYPSLVSYPLTPFYSQIPEFDNLYLDMNGIIHNCTHDNNAEVSIARPEYEVVKSIFAYIEMLFRVVRPKKLFFMAVDGVAPRAKINQQRARRFMSAKNAEMALAKLNQYGTVLPSWIGYMYFVCMKMNTDPLWKAIKVIYSGHDVRYSGEGEHKIMSYIRYIRAKKDYNSATRHCLYGLDADLIILGLVCHEPYFSLLREEVAYRPKRKLPIRYFVEDYPNLFDLESLIDDWVFMVCLLGNDFLPHLPNLHTHQNVLPHLCAAYMSVFGKMQGYVNEAGRLNLPRLAILFEKLSEMDRDNFILVCEDFVHLTGSDEILVKQTYLAICVFKSGIHDQVVDSSTEASPYEFWSGKTRKDDSDISEDYASEWNDEMDNAFFKYRVNYYAEKLDVEQVDRGLQWNLYYYYESVASWEWFYPYHYSPFITDLKGFEDVNLQFVKGASLLPFCQQMAVLPPASRHLSHTFGNRFICFPGPHDFETDLNGKRNDWEAVIKLPFIDLELLNSVMASRENSLTAEEQRRNKPGCCFLYTYDRNMQGQDVVSSDPDLLPTVKNCKEFIIATLLAFESSIFLFVNVKRFRM</sequence>
<keyword evidence="1" id="KW-0540">Nuclease</keyword>
<accession>A0A077ZGF5</accession>
<dbReference type="EMBL" id="HG806397">
    <property type="protein sequence ID" value="CDW58688.1"/>
    <property type="molecule type" value="Genomic_DNA"/>
</dbReference>
<dbReference type="InterPro" id="IPR041412">
    <property type="entry name" value="Xrn1_helical"/>
</dbReference>
<feature type="domain" description="Xrn1 N-terminal" evidence="6">
    <location>
        <begin position="1"/>
        <end position="117"/>
    </location>
</feature>
<dbReference type="GO" id="GO:0005634">
    <property type="term" value="C:nucleus"/>
    <property type="evidence" value="ECO:0007669"/>
    <property type="project" value="TreeGrafter"/>
</dbReference>
<keyword evidence="9" id="KW-1185">Reference proteome</keyword>
<dbReference type="PANTHER" id="PTHR12341:SF7">
    <property type="entry name" value="5'-3' EXORIBONUCLEASE 1"/>
    <property type="match status" value="1"/>
</dbReference>
<evidence type="ECO:0000256" key="5">
    <source>
        <dbReference type="SAM" id="Phobius"/>
    </source>
</evidence>
<dbReference type="Pfam" id="PF17846">
    <property type="entry name" value="XRN_M"/>
    <property type="match status" value="1"/>
</dbReference>
<dbReference type="STRING" id="36087.A0A077ZGF5"/>
<organism evidence="8 9">
    <name type="scientific">Trichuris trichiura</name>
    <name type="common">Whipworm</name>
    <name type="synonym">Trichocephalus trichiurus</name>
    <dbReference type="NCBI Taxonomy" id="36087"/>
    <lineage>
        <taxon>Eukaryota</taxon>
        <taxon>Metazoa</taxon>
        <taxon>Ecdysozoa</taxon>
        <taxon>Nematoda</taxon>
        <taxon>Enoplea</taxon>
        <taxon>Dorylaimia</taxon>
        <taxon>Trichinellida</taxon>
        <taxon>Trichuridae</taxon>
        <taxon>Trichuris</taxon>
    </lineage>
</organism>
<feature type="domain" description="Xrn1 N-terminal" evidence="6">
    <location>
        <begin position="132"/>
        <end position="213"/>
    </location>
</feature>
<evidence type="ECO:0000259" key="6">
    <source>
        <dbReference type="Pfam" id="PF03159"/>
    </source>
</evidence>
<dbReference type="AlphaFoldDB" id="A0A077ZGF5"/>
<evidence type="ECO:0000259" key="7">
    <source>
        <dbReference type="Pfam" id="PF17846"/>
    </source>
</evidence>
<feature type="transmembrane region" description="Helical" evidence="5">
    <location>
        <begin position="569"/>
        <end position="587"/>
    </location>
</feature>
<dbReference type="GO" id="GO:0004534">
    <property type="term" value="F:5'-3' RNA exonuclease activity"/>
    <property type="evidence" value="ECO:0007669"/>
    <property type="project" value="TreeGrafter"/>
</dbReference>
<keyword evidence="5" id="KW-0812">Transmembrane</keyword>
<dbReference type="GO" id="GO:0003723">
    <property type="term" value="F:RNA binding"/>
    <property type="evidence" value="ECO:0007669"/>
    <property type="project" value="TreeGrafter"/>
</dbReference>
<keyword evidence="5" id="KW-0472">Membrane</keyword>
<evidence type="ECO:0000256" key="3">
    <source>
        <dbReference type="ARBA" id="ARBA00022839"/>
    </source>
</evidence>
<dbReference type="GO" id="GO:0016075">
    <property type="term" value="P:rRNA catabolic process"/>
    <property type="evidence" value="ECO:0007669"/>
    <property type="project" value="TreeGrafter"/>
</dbReference>
<reference evidence="8" key="2">
    <citation type="submission" date="2014-03" db="EMBL/GenBank/DDBJ databases">
        <title>The whipworm genome and dual-species transcriptomics of an intimate host-pathogen interaction.</title>
        <authorList>
            <person name="Foth B.J."/>
            <person name="Tsai I.J."/>
            <person name="Reid A.J."/>
            <person name="Bancroft A.J."/>
            <person name="Nichol S."/>
            <person name="Tracey A."/>
            <person name="Holroyd N."/>
            <person name="Cotton J.A."/>
            <person name="Stanley E.J."/>
            <person name="Zarowiecki M."/>
            <person name="Liu J.Z."/>
            <person name="Huckvale T."/>
            <person name="Cooper P.J."/>
            <person name="Grencis R.K."/>
            <person name="Berriman M."/>
        </authorList>
    </citation>
    <scope>NUCLEOTIDE SEQUENCE [LARGE SCALE GENOMIC DNA]</scope>
</reference>
<name>A0A077ZGF5_TRITR</name>
<evidence type="ECO:0000256" key="2">
    <source>
        <dbReference type="ARBA" id="ARBA00022801"/>
    </source>
</evidence>
<evidence type="ECO:0000313" key="8">
    <source>
        <dbReference type="EMBL" id="CDW58688.1"/>
    </source>
</evidence>
<dbReference type="Gene3D" id="1.25.40.1050">
    <property type="match status" value="1"/>
</dbReference>
<dbReference type="InterPro" id="IPR004859">
    <property type="entry name" value="Xrn1_N"/>
</dbReference>
<evidence type="ECO:0000313" key="9">
    <source>
        <dbReference type="Proteomes" id="UP000030665"/>
    </source>
</evidence>
<evidence type="ECO:0000256" key="4">
    <source>
        <dbReference type="ARBA" id="ARBA00038299"/>
    </source>
</evidence>
<protein>
    <submittedName>
        <fullName evidence="8">5' 3' exoribonuclease 1</fullName>
    </submittedName>
</protein>
<proteinExistence type="inferred from homology"/>
<dbReference type="Gene3D" id="3.40.50.12390">
    <property type="match status" value="2"/>
</dbReference>
<dbReference type="Proteomes" id="UP000030665">
    <property type="component" value="Unassembled WGS sequence"/>
</dbReference>
<keyword evidence="5" id="KW-1133">Transmembrane helix</keyword>
<dbReference type="CDD" id="cd18673">
    <property type="entry name" value="PIN_XRN1-2-like"/>
    <property type="match status" value="1"/>
</dbReference>
<keyword evidence="2" id="KW-0378">Hydrolase</keyword>
<dbReference type="OrthoDB" id="372487at2759"/>
<evidence type="ECO:0000256" key="1">
    <source>
        <dbReference type="ARBA" id="ARBA00022722"/>
    </source>
</evidence>